<dbReference type="AlphaFoldDB" id="A0A845U8P9"/>
<evidence type="ECO:0000256" key="1">
    <source>
        <dbReference type="ARBA" id="ARBA00023004"/>
    </source>
</evidence>
<dbReference type="EMBL" id="WNJL01000050">
    <property type="protein sequence ID" value="NDU43876.1"/>
    <property type="molecule type" value="Genomic_DNA"/>
</dbReference>
<reference evidence="3" key="1">
    <citation type="submission" date="2019-11" db="EMBL/GenBank/DDBJ databases">
        <title>Acidithiobacillus ferrianus sp. nov.: a facultatively anaerobic and extremely acidophilic chemolithoautotroph.</title>
        <authorList>
            <person name="Norris P.R."/>
            <person name="Falagan C."/>
            <person name="Moya-Beltran A."/>
            <person name="Castro M."/>
            <person name="Quatrini R."/>
            <person name="Johnson D.B."/>
        </authorList>
    </citation>
    <scope>NUCLEOTIDE SEQUENCE [LARGE SCALE GENOMIC DNA]</scope>
    <source>
        <strain evidence="3">MG</strain>
    </source>
</reference>
<proteinExistence type="predicted"/>
<dbReference type="SMART" id="SM00899">
    <property type="entry name" value="FeoA"/>
    <property type="match status" value="1"/>
</dbReference>
<name>A0A845U8P9_9PROT</name>
<organism evidence="3">
    <name type="scientific">Acidithiobacillus ferrianus</name>
    <dbReference type="NCBI Taxonomy" id="2678518"/>
    <lineage>
        <taxon>Bacteria</taxon>
        <taxon>Pseudomonadati</taxon>
        <taxon>Pseudomonadota</taxon>
        <taxon>Acidithiobacillia</taxon>
        <taxon>Acidithiobacillales</taxon>
        <taxon>Acidithiobacillaceae</taxon>
        <taxon>Acidithiobacillus</taxon>
    </lineage>
</organism>
<gene>
    <name evidence="3" type="ORF">GL267_14945</name>
</gene>
<dbReference type="Gene3D" id="2.30.30.90">
    <property type="match status" value="1"/>
</dbReference>
<dbReference type="GO" id="GO:0046914">
    <property type="term" value="F:transition metal ion binding"/>
    <property type="evidence" value="ECO:0007669"/>
    <property type="project" value="InterPro"/>
</dbReference>
<protein>
    <submittedName>
        <fullName evidence="3">Ferrous iron transport protein A</fullName>
    </submittedName>
</protein>
<dbReference type="SUPFAM" id="SSF50037">
    <property type="entry name" value="C-terminal domain of transcriptional repressors"/>
    <property type="match status" value="1"/>
</dbReference>
<sequence>MHEPANHHPDTWSVVDLRQNDSARVCKLTGDRGMLQRLAMLGIRRGIGIRVVHGPGKRGAILQVGGARIALGWDVIQHIEVERLGIDPHGTGEPS</sequence>
<dbReference type="InterPro" id="IPR007167">
    <property type="entry name" value="Fe-transptr_FeoA-like"/>
</dbReference>
<accession>A0A845U8P9</accession>
<dbReference type="InterPro" id="IPR008988">
    <property type="entry name" value="Transcriptional_repressor_C"/>
</dbReference>
<dbReference type="RefSeq" id="WP_163099364.1">
    <property type="nucleotide sequence ID" value="NZ_CP127523.1"/>
</dbReference>
<dbReference type="InterPro" id="IPR038157">
    <property type="entry name" value="FeoA_core_dom"/>
</dbReference>
<comment type="caution">
    <text evidence="3">The sequence shown here is derived from an EMBL/GenBank/DDBJ whole genome shotgun (WGS) entry which is preliminary data.</text>
</comment>
<evidence type="ECO:0000259" key="2">
    <source>
        <dbReference type="SMART" id="SM00899"/>
    </source>
</evidence>
<feature type="domain" description="Ferrous iron transporter FeoA-like" evidence="2">
    <location>
        <begin position="12"/>
        <end position="83"/>
    </location>
</feature>
<evidence type="ECO:0000313" key="3">
    <source>
        <dbReference type="EMBL" id="NDU43876.1"/>
    </source>
</evidence>
<dbReference type="Pfam" id="PF04023">
    <property type="entry name" value="FeoA"/>
    <property type="match status" value="1"/>
</dbReference>
<keyword evidence="1" id="KW-0408">Iron</keyword>